<gene>
    <name evidence="3" type="ORF">JJB74_17255</name>
</gene>
<feature type="region of interest" description="Disordered" evidence="1">
    <location>
        <begin position="56"/>
        <end position="88"/>
    </location>
</feature>
<evidence type="ECO:0000313" key="4">
    <source>
        <dbReference type="Proteomes" id="UP000622890"/>
    </source>
</evidence>
<name>A0A934SV91_9BURK</name>
<organism evidence="3 4">
    <name type="scientific">Noviherbaspirillum pedocola</name>
    <dbReference type="NCBI Taxonomy" id="2801341"/>
    <lineage>
        <taxon>Bacteria</taxon>
        <taxon>Pseudomonadati</taxon>
        <taxon>Pseudomonadota</taxon>
        <taxon>Betaproteobacteria</taxon>
        <taxon>Burkholderiales</taxon>
        <taxon>Oxalobacteraceae</taxon>
        <taxon>Noviherbaspirillum</taxon>
    </lineage>
</organism>
<dbReference type="EMBL" id="JAEPBG010000007">
    <property type="protein sequence ID" value="MBK4736372.1"/>
    <property type="molecule type" value="Genomic_DNA"/>
</dbReference>
<evidence type="ECO:0008006" key="5">
    <source>
        <dbReference type="Google" id="ProtNLM"/>
    </source>
</evidence>
<evidence type="ECO:0000256" key="1">
    <source>
        <dbReference type="SAM" id="MobiDB-lite"/>
    </source>
</evidence>
<feature type="compositionally biased region" description="Low complexity" evidence="1">
    <location>
        <begin position="61"/>
        <end position="79"/>
    </location>
</feature>
<accession>A0A934SV91</accession>
<sequence>MLALCLFTAIAGASGAASAKGCLTGAAVGGAAGHVAGKHGMVGAAAGCAIGHHHAKKKAEQANANAQQTQNVGQNGAANTSTAPATNR</sequence>
<feature type="signal peptide" evidence="2">
    <location>
        <begin position="1"/>
        <end position="19"/>
    </location>
</feature>
<evidence type="ECO:0000313" key="3">
    <source>
        <dbReference type="EMBL" id="MBK4736372.1"/>
    </source>
</evidence>
<protein>
    <recommendedName>
        <fullName evidence="5">Glycine zipper domain-containing protein</fullName>
    </recommendedName>
</protein>
<reference evidence="3" key="1">
    <citation type="submission" date="2021-01" db="EMBL/GenBank/DDBJ databases">
        <title>Genome sequence of strain Noviherbaspirillum sp. DKR-6.</title>
        <authorList>
            <person name="Chaudhary D.K."/>
        </authorList>
    </citation>
    <scope>NUCLEOTIDE SEQUENCE</scope>
    <source>
        <strain evidence="3">DKR-6</strain>
    </source>
</reference>
<keyword evidence="2" id="KW-0732">Signal</keyword>
<dbReference type="Proteomes" id="UP000622890">
    <property type="component" value="Unassembled WGS sequence"/>
</dbReference>
<keyword evidence="4" id="KW-1185">Reference proteome</keyword>
<dbReference type="AlphaFoldDB" id="A0A934SV91"/>
<proteinExistence type="predicted"/>
<comment type="caution">
    <text evidence="3">The sequence shown here is derived from an EMBL/GenBank/DDBJ whole genome shotgun (WGS) entry which is preliminary data.</text>
</comment>
<evidence type="ECO:0000256" key="2">
    <source>
        <dbReference type="SAM" id="SignalP"/>
    </source>
</evidence>
<feature type="chain" id="PRO_5038126502" description="Glycine zipper domain-containing protein" evidence="2">
    <location>
        <begin position="20"/>
        <end position="88"/>
    </location>
</feature>